<dbReference type="KEGG" id="uam:UABAM_01861"/>
<dbReference type="Gene3D" id="1.10.287.1490">
    <property type="match status" value="1"/>
</dbReference>
<evidence type="ECO:0000313" key="2">
    <source>
        <dbReference type="EMBL" id="BBM83509.1"/>
    </source>
</evidence>
<gene>
    <name evidence="2" type="ORF">UABAM_01861</name>
</gene>
<evidence type="ECO:0000256" key="1">
    <source>
        <dbReference type="SAM" id="Coils"/>
    </source>
</evidence>
<dbReference type="AlphaFoldDB" id="A0A5S9IKF2"/>
<name>A0A5S9IKF2_UABAM</name>
<feature type="coiled-coil region" evidence="1">
    <location>
        <begin position="28"/>
        <end position="62"/>
    </location>
</feature>
<dbReference type="Proteomes" id="UP000326354">
    <property type="component" value="Chromosome"/>
</dbReference>
<keyword evidence="3" id="KW-1185">Reference proteome</keyword>
<proteinExistence type="predicted"/>
<evidence type="ECO:0000313" key="3">
    <source>
        <dbReference type="Proteomes" id="UP000326354"/>
    </source>
</evidence>
<sequence length="285" mass="33293">MKNLTNILLIVCCVNVFAEPQYSPCVQNEVVILQLQKLQAQLQELQIENTKLVTKNQQLHNALTIVQNDWVQMSHENSKLKKQVVHLQTKIQRFLPQSKKYDRLYKEHASLKTKYKEVRDKVNLDEKKYNAALRLYTNNEKLQWQNSQLTKKNAHLQKKAVALQKNCKQYQSKYDKLYKAHKKQSRSFVKPQANYAIKFVGEKMQRAYIESEMFKLANVESFSVVATEKDDSGVEVKIHYADKNVQHLARVIVRRFAKQGIYTGVTKIAAQEITMRISPWSVYSS</sequence>
<dbReference type="EMBL" id="AP019860">
    <property type="protein sequence ID" value="BBM83509.1"/>
    <property type="molecule type" value="Genomic_DNA"/>
</dbReference>
<accession>A0A5S9IKF2</accession>
<feature type="coiled-coil region" evidence="1">
    <location>
        <begin position="101"/>
        <end position="180"/>
    </location>
</feature>
<organism evidence="2 3">
    <name type="scientific">Uabimicrobium amorphum</name>
    <dbReference type="NCBI Taxonomy" id="2596890"/>
    <lineage>
        <taxon>Bacteria</taxon>
        <taxon>Pseudomonadati</taxon>
        <taxon>Planctomycetota</taxon>
        <taxon>Candidatus Uabimicrobiia</taxon>
        <taxon>Candidatus Uabimicrobiales</taxon>
        <taxon>Candidatus Uabimicrobiaceae</taxon>
        <taxon>Candidatus Uabimicrobium</taxon>
    </lineage>
</organism>
<dbReference type="RefSeq" id="WP_151967706.1">
    <property type="nucleotide sequence ID" value="NZ_AP019860.1"/>
</dbReference>
<protein>
    <submittedName>
        <fullName evidence="2">Uncharacterized protein</fullName>
    </submittedName>
</protein>
<reference evidence="2 3" key="1">
    <citation type="submission" date="2019-08" db="EMBL/GenBank/DDBJ databases">
        <title>Complete genome sequence of Candidatus Uab amorphum.</title>
        <authorList>
            <person name="Shiratori T."/>
            <person name="Suzuki S."/>
            <person name="Kakizawa Y."/>
            <person name="Ishida K."/>
        </authorList>
    </citation>
    <scope>NUCLEOTIDE SEQUENCE [LARGE SCALE GENOMIC DNA]</scope>
    <source>
        <strain evidence="2 3">SRT547</strain>
    </source>
</reference>
<keyword evidence="1" id="KW-0175">Coiled coil</keyword>